<dbReference type="Proteomes" id="UP000218069">
    <property type="component" value="Unassembled WGS sequence"/>
</dbReference>
<keyword evidence="2" id="KW-0732">Signal</keyword>
<organism evidence="3 4">
    <name type="scientific">Polynucleobacter meluiroseus</name>
    <dbReference type="NCBI Taxonomy" id="1938814"/>
    <lineage>
        <taxon>Bacteria</taxon>
        <taxon>Pseudomonadati</taxon>
        <taxon>Pseudomonadota</taxon>
        <taxon>Betaproteobacteria</taxon>
        <taxon>Burkholderiales</taxon>
        <taxon>Burkholderiaceae</taxon>
        <taxon>Polynucleobacter</taxon>
    </lineage>
</organism>
<feature type="signal peptide" evidence="2">
    <location>
        <begin position="1"/>
        <end position="21"/>
    </location>
</feature>
<proteinExistence type="predicted"/>
<sequence>MKLKLLLAPVALIMISSSGFAAEIGGAGARDIGRGGNNGNNGYGNNNNYVVVPYDAGNVPGAPNSNQPVTVMNGPNGSTQTQVGTTTYYSPGGSSVSNGNRTIYSNGSNCVVQGNKKTCN</sequence>
<feature type="chain" id="PRO_5013009296" evidence="2">
    <location>
        <begin position="22"/>
        <end position="120"/>
    </location>
</feature>
<name>A0A240DZ94_9BURK</name>
<keyword evidence="4" id="KW-1185">Reference proteome</keyword>
<dbReference type="AlphaFoldDB" id="A0A240DZ94"/>
<feature type="region of interest" description="Disordered" evidence="1">
    <location>
        <begin position="58"/>
        <end position="94"/>
    </location>
</feature>
<feature type="compositionally biased region" description="Polar residues" evidence="1">
    <location>
        <begin position="63"/>
        <end position="94"/>
    </location>
</feature>
<reference evidence="4" key="1">
    <citation type="submission" date="2017-08" db="EMBL/GenBank/DDBJ databases">
        <authorList>
            <person name="Varghese N."/>
            <person name="Submissions S."/>
        </authorList>
    </citation>
    <scope>NUCLEOTIDE SEQUENCE [LARGE SCALE GENOMIC DNA]</scope>
    <source>
        <strain evidence="4">AP-Melu-1000-B4</strain>
    </source>
</reference>
<accession>A0A240DZ94</accession>
<dbReference type="EMBL" id="OANS01000002">
    <property type="protein sequence ID" value="SNX28333.1"/>
    <property type="molecule type" value="Genomic_DNA"/>
</dbReference>
<protein>
    <submittedName>
        <fullName evidence="3">Uncharacterized protein</fullName>
    </submittedName>
</protein>
<evidence type="ECO:0000313" key="4">
    <source>
        <dbReference type="Proteomes" id="UP000218069"/>
    </source>
</evidence>
<evidence type="ECO:0000313" key="3">
    <source>
        <dbReference type="EMBL" id="SNX28333.1"/>
    </source>
</evidence>
<evidence type="ECO:0000256" key="2">
    <source>
        <dbReference type="SAM" id="SignalP"/>
    </source>
</evidence>
<gene>
    <name evidence="3" type="ORF">SAMN06295945_0661</name>
</gene>
<evidence type="ECO:0000256" key="1">
    <source>
        <dbReference type="SAM" id="MobiDB-lite"/>
    </source>
</evidence>